<protein>
    <submittedName>
        <fullName evidence="2">DUF6702 family protein</fullName>
    </submittedName>
</protein>
<feature type="transmembrane region" description="Helical" evidence="1">
    <location>
        <begin position="20"/>
        <end position="38"/>
    </location>
</feature>
<gene>
    <name evidence="2" type="ORF">ABVT43_14790</name>
</gene>
<comment type="caution">
    <text evidence="2">The sequence shown here is derived from an EMBL/GenBank/DDBJ whole genome shotgun (WGS) entry which is preliminary data.</text>
</comment>
<keyword evidence="1" id="KW-1133">Transmembrane helix</keyword>
<reference evidence="2 3" key="1">
    <citation type="submission" date="2024-06" db="EMBL/GenBank/DDBJ databases">
        <authorList>
            <person name="Li F."/>
        </authorList>
    </citation>
    <scope>NUCLEOTIDE SEQUENCE [LARGE SCALE GENOMIC DNA]</scope>
    <source>
        <strain evidence="2 3">GXAS 311</strain>
    </source>
</reference>
<dbReference type="InterPro" id="IPR046525">
    <property type="entry name" value="DUF6702"/>
</dbReference>
<dbReference type="RefSeq" id="WP_353896991.1">
    <property type="nucleotide sequence ID" value="NZ_JBEVCJ010000021.1"/>
</dbReference>
<dbReference type="EMBL" id="JBEVCJ010000021">
    <property type="protein sequence ID" value="MET1256405.1"/>
    <property type="molecule type" value="Genomic_DNA"/>
</dbReference>
<dbReference type="Pfam" id="PF20420">
    <property type="entry name" value="DUF6702"/>
    <property type="match status" value="1"/>
</dbReference>
<evidence type="ECO:0000256" key="1">
    <source>
        <dbReference type="SAM" id="Phobius"/>
    </source>
</evidence>
<evidence type="ECO:0000313" key="2">
    <source>
        <dbReference type="EMBL" id="MET1256405.1"/>
    </source>
</evidence>
<keyword evidence="3" id="KW-1185">Reference proteome</keyword>
<accession>A0ABV2BWV8</accession>
<organism evidence="2 3">
    <name type="scientific">Aliikangiella maris</name>
    <dbReference type="NCBI Taxonomy" id="3162458"/>
    <lineage>
        <taxon>Bacteria</taxon>
        <taxon>Pseudomonadati</taxon>
        <taxon>Pseudomonadota</taxon>
        <taxon>Gammaproteobacteria</taxon>
        <taxon>Oceanospirillales</taxon>
        <taxon>Pleioneaceae</taxon>
        <taxon>Aliikangiella</taxon>
    </lineage>
</organism>
<evidence type="ECO:0000313" key="3">
    <source>
        <dbReference type="Proteomes" id="UP001548189"/>
    </source>
</evidence>
<sequence>MMQQRCLAKLSDKYVILNRFVNVGLFFQAGLLFKWLYFFKAGRYFHLVGLLMLSHSVFAHQQKIAYTTILFNSRTANIEVSHRFLLHDAEHALNALTKKPHNLIESQTSRQLFVDYILQHFSIAVSAQTNLMLKVVGYEIEGKHLWIYQEAPIDAVVSNAAHQPDTVQPVDIEHSSSAQSSNEQALSAQSLSGMSELSELTVSQTALFEVWADQNFHINVEIKTQVYSALLSKERPTQTIQLTDANIQY</sequence>
<dbReference type="Proteomes" id="UP001548189">
    <property type="component" value="Unassembled WGS sequence"/>
</dbReference>
<name>A0ABV2BWV8_9GAMM</name>
<proteinExistence type="predicted"/>
<keyword evidence="1" id="KW-0812">Transmembrane</keyword>
<keyword evidence="1" id="KW-0472">Membrane</keyword>